<dbReference type="AlphaFoldDB" id="A0AAD7BQT0"/>
<keyword evidence="2" id="KW-1185">Reference proteome</keyword>
<evidence type="ECO:0000313" key="1">
    <source>
        <dbReference type="EMBL" id="KAJ7628354.1"/>
    </source>
</evidence>
<sequence>MRNSLRLLNITLSSRSALPFLSWPTSPRTRSSLNLPRRLLSSVSSSPHNLFEYTSGLWLVNNDLRLAERKHVFDIEELRRLAAQSVDRTIQDVDTIEKLAEGGFNRVFLITMHDGFQMIARIP</sequence>
<protein>
    <submittedName>
        <fullName evidence="1">Uncharacterized protein</fullName>
    </submittedName>
</protein>
<organism evidence="1 2">
    <name type="scientific">Roridomyces roridus</name>
    <dbReference type="NCBI Taxonomy" id="1738132"/>
    <lineage>
        <taxon>Eukaryota</taxon>
        <taxon>Fungi</taxon>
        <taxon>Dikarya</taxon>
        <taxon>Basidiomycota</taxon>
        <taxon>Agaricomycotina</taxon>
        <taxon>Agaricomycetes</taxon>
        <taxon>Agaricomycetidae</taxon>
        <taxon>Agaricales</taxon>
        <taxon>Marasmiineae</taxon>
        <taxon>Mycenaceae</taxon>
        <taxon>Roridomyces</taxon>
    </lineage>
</organism>
<gene>
    <name evidence="1" type="ORF">FB45DRAFT_36520</name>
</gene>
<comment type="caution">
    <text evidence="1">The sequence shown here is derived from an EMBL/GenBank/DDBJ whole genome shotgun (WGS) entry which is preliminary data.</text>
</comment>
<dbReference type="PANTHER" id="PTHR36091">
    <property type="entry name" value="ALTERED INHERITANCE OF MITOCHONDRIA PROTEIN 9, MITOCHONDRIAL"/>
    <property type="match status" value="1"/>
</dbReference>
<dbReference type="PANTHER" id="PTHR36091:SF2">
    <property type="entry name" value="AMINOGLYCOSIDE PHOSPHOTRANSFERASE DOMAIN-CONTAINING PROTEIN"/>
    <property type="match status" value="1"/>
</dbReference>
<dbReference type="Proteomes" id="UP001221142">
    <property type="component" value="Unassembled WGS sequence"/>
</dbReference>
<proteinExistence type="predicted"/>
<reference evidence="1" key="1">
    <citation type="submission" date="2023-03" db="EMBL/GenBank/DDBJ databases">
        <title>Massive genome expansion in bonnet fungi (Mycena s.s.) driven by repeated elements and novel gene families across ecological guilds.</title>
        <authorList>
            <consortium name="Lawrence Berkeley National Laboratory"/>
            <person name="Harder C.B."/>
            <person name="Miyauchi S."/>
            <person name="Viragh M."/>
            <person name="Kuo A."/>
            <person name="Thoen E."/>
            <person name="Andreopoulos B."/>
            <person name="Lu D."/>
            <person name="Skrede I."/>
            <person name="Drula E."/>
            <person name="Henrissat B."/>
            <person name="Morin E."/>
            <person name="Kohler A."/>
            <person name="Barry K."/>
            <person name="LaButti K."/>
            <person name="Morin E."/>
            <person name="Salamov A."/>
            <person name="Lipzen A."/>
            <person name="Mereny Z."/>
            <person name="Hegedus B."/>
            <person name="Baldrian P."/>
            <person name="Stursova M."/>
            <person name="Weitz H."/>
            <person name="Taylor A."/>
            <person name="Grigoriev I.V."/>
            <person name="Nagy L.G."/>
            <person name="Martin F."/>
            <person name="Kauserud H."/>
        </authorList>
    </citation>
    <scope>NUCLEOTIDE SEQUENCE</scope>
    <source>
        <strain evidence="1">9284</strain>
    </source>
</reference>
<accession>A0AAD7BQT0</accession>
<dbReference type="EMBL" id="JARKIF010000010">
    <property type="protein sequence ID" value="KAJ7628354.1"/>
    <property type="molecule type" value="Genomic_DNA"/>
</dbReference>
<dbReference type="InterPro" id="IPR051035">
    <property type="entry name" value="Mito_inheritance_9"/>
</dbReference>
<dbReference type="GO" id="GO:0005739">
    <property type="term" value="C:mitochondrion"/>
    <property type="evidence" value="ECO:0007669"/>
    <property type="project" value="TreeGrafter"/>
</dbReference>
<evidence type="ECO:0000313" key="2">
    <source>
        <dbReference type="Proteomes" id="UP001221142"/>
    </source>
</evidence>
<name>A0AAD7BQT0_9AGAR</name>